<name>A0A4Y2VDE1_ARAVE</name>
<dbReference type="AlphaFoldDB" id="A0A4Y2VDE1"/>
<sequence>MKKTKTNHQGYCDCVNVGSHQMTEPELAPPSPSCSTTSARGRLTLDVRFSVHQAHIHDGSSLESGFEPGALPPQSRDLTTRPLPRIPLMTIRVIL</sequence>
<evidence type="ECO:0000313" key="3">
    <source>
        <dbReference type="Proteomes" id="UP000499080"/>
    </source>
</evidence>
<comment type="caution">
    <text evidence="2">The sequence shown here is derived from an EMBL/GenBank/DDBJ whole genome shotgun (WGS) entry which is preliminary data.</text>
</comment>
<protein>
    <submittedName>
        <fullName evidence="2">Uncharacterized protein</fullName>
    </submittedName>
</protein>
<dbReference type="Proteomes" id="UP000499080">
    <property type="component" value="Unassembled WGS sequence"/>
</dbReference>
<accession>A0A4Y2VDE1</accession>
<evidence type="ECO:0000256" key="1">
    <source>
        <dbReference type="SAM" id="MobiDB-lite"/>
    </source>
</evidence>
<dbReference type="EMBL" id="BGPR01045656">
    <property type="protein sequence ID" value="GBO22572.1"/>
    <property type="molecule type" value="Genomic_DNA"/>
</dbReference>
<reference evidence="2 3" key="1">
    <citation type="journal article" date="2019" name="Sci. Rep.">
        <title>Orb-weaving spider Araneus ventricosus genome elucidates the spidroin gene catalogue.</title>
        <authorList>
            <person name="Kono N."/>
            <person name="Nakamura H."/>
            <person name="Ohtoshi R."/>
            <person name="Moran D.A.P."/>
            <person name="Shinohara A."/>
            <person name="Yoshida Y."/>
            <person name="Fujiwara M."/>
            <person name="Mori M."/>
            <person name="Tomita M."/>
            <person name="Arakawa K."/>
        </authorList>
    </citation>
    <scope>NUCLEOTIDE SEQUENCE [LARGE SCALE GENOMIC DNA]</scope>
</reference>
<evidence type="ECO:0000313" key="2">
    <source>
        <dbReference type="EMBL" id="GBO22572.1"/>
    </source>
</evidence>
<keyword evidence="3" id="KW-1185">Reference proteome</keyword>
<organism evidence="2 3">
    <name type="scientific">Araneus ventricosus</name>
    <name type="common">Orbweaver spider</name>
    <name type="synonym">Epeira ventricosa</name>
    <dbReference type="NCBI Taxonomy" id="182803"/>
    <lineage>
        <taxon>Eukaryota</taxon>
        <taxon>Metazoa</taxon>
        <taxon>Ecdysozoa</taxon>
        <taxon>Arthropoda</taxon>
        <taxon>Chelicerata</taxon>
        <taxon>Arachnida</taxon>
        <taxon>Araneae</taxon>
        <taxon>Araneomorphae</taxon>
        <taxon>Entelegynae</taxon>
        <taxon>Araneoidea</taxon>
        <taxon>Araneidae</taxon>
        <taxon>Araneus</taxon>
    </lineage>
</organism>
<gene>
    <name evidence="2" type="ORF">AVEN_251905_1</name>
</gene>
<proteinExistence type="predicted"/>
<feature type="region of interest" description="Disordered" evidence="1">
    <location>
        <begin position="57"/>
        <end position="82"/>
    </location>
</feature>